<evidence type="ECO:0000313" key="2">
    <source>
        <dbReference type="EMBL" id="PYE88525.1"/>
    </source>
</evidence>
<sequence length="66" mass="7147">MTVMSGNLYRALKSANVTDDLAQKAAEEVAGHDTDIKDIKATLRLHSWMLGLIIAGTASLILKAFF</sequence>
<gene>
    <name evidence="2" type="ORF">C7477_107168</name>
</gene>
<evidence type="ECO:0008006" key="4">
    <source>
        <dbReference type="Google" id="ProtNLM"/>
    </source>
</evidence>
<keyword evidence="1" id="KW-1133">Transmembrane helix</keyword>
<comment type="caution">
    <text evidence="2">The sequence shown here is derived from an EMBL/GenBank/DDBJ whole genome shotgun (WGS) entry which is preliminary data.</text>
</comment>
<dbReference type="OrthoDB" id="9133087at2"/>
<keyword evidence="3" id="KW-1185">Reference proteome</keyword>
<organism evidence="2 3">
    <name type="scientific">Phyllobacterium leguminum</name>
    <dbReference type="NCBI Taxonomy" id="314237"/>
    <lineage>
        <taxon>Bacteria</taxon>
        <taxon>Pseudomonadati</taxon>
        <taxon>Pseudomonadota</taxon>
        <taxon>Alphaproteobacteria</taxon>
        <taxon>Hyphomicrobiales</taxon>
        <taxon>Phyllobacteriaceae</taxon>
        <taxon>Phyllobacterium</taxon>
    </lineage>
</organism>
<feature type="transmembrane region" description="Helical" evidence="1">
    <location>
        <begin position="45"/>
        <end position="65"/>
    </location>
</feature>
<proteinExistence type="predicted"/>
<keyword evidence="1" id="KW-0472">Membrane</keyword>
<evidence type="ECO:0000313" key="3">
    <source>
        <dbReference type="Proteomes" id="UP000247454"/>
    </source>
</evidence>
<protein>
    <recommendedName>
        <fullName evidence="4">DUF1640 domain-containing protein</fullName>
    </recommendedName>
</protein>
<dbReference type="AlphaFoldDB" id="A0A318T3B5"/>
<dbReference type="EMBL" id="QJTF01000007">
    <property type="protein sequence ID" value="PYE88525.1"/>
    <property type="molecule type" value="Genomic_DNA"/>
</dbReference>
<accession>A0A318T3B5</accession>
<evidence type="ECO:0000256" key="1">
    <source>
        <dbReference type="SAM" id="Phobius"/>
    </source>
</evidence>
<keyword evidence="1" id="KW-0812">Transmembrane</keyword>
<dbReference type="RefSeq" id="WP_146226079.1">
    <property type="nucleotide sequence ID" value="NZ_QJTF01000007.1"/>
</dbReference>
<reference evidence="2 3" key="1">
    <citation type="submission" date="2018-06" db="EMBL/GenBank/DDBJ databases">
        <title>Genomic Encyclopedia of Type Strains, Phase III (KMG-III): the genomes of soil and plant-associated and newly described type strains.</title>
        <authorList>
            <person name="Whitman W."/>
        </authorList>
    </citation>
    <scope>NUCLEOTIDE SEQUENCE [LARGE SCALE GENOMIC DNA]</scope>
    <source>
        <strain evidence="2 3">ORS 1419</strain>
    </source>
</reference>
<name>A0A318T3B5_9HYPH</name>
<dbReference type="Proteomes" id="UP000247454">
    <property type="component" value="Unassembled WGS sequence"/>
</dbReference>